<evidence type="ECO:0000313" key="2">
    <source>
        <dbReference type="EMBL" id="RNI21353.1"/>
    </source>
</evidence>
<keyword evidence="1" id="KW-0472">Membrane</keyword>
<feature type="transmembrane region" description="Helical" evidence="1">
    <location>
        <begin position="144"/>
        <end position="165"/>
    </location>
</feature>
<evidence type="ECO:0000313" key="3">
    <source>
        <dbReference type="Proteomes" id="UP000271678"/>
    </source>
</evidence>
<accession>A0A3M9M901</accession>
<feature type="transmembrane region" description="Helical" evidence="1">
    <location>
        <begin position="59"/>
        <end position="76"/>
    </location>
</feature>
<evidence type="ECO:0000256" key="1">
    <source>
        <dbReference type="SAM" id="Phobius"/>
    </source>
</evidence>
<keyword evidence="3" id="KW-1185">Reference proteome</keyword>
<dbReference type="EMBL" id="RJJQ01000011">
    <property type="protein sequence ID" value="RNI21353.1"/>
    <property type="molecule type" value="Genomic_DNA"/>
</dbReference>
<name>A0A3M9M901_9MICO</name>
<reference evidence="2 3" key="1">
    <citation type="submission" date="2018-11" db="EMBL/GenBank/DDBJ databases">
        <title>Draft genome of Simplicispira Flexivirga sp. BO-16.</title>
        <authorList>
            <person name="Im W.T."/>
        </authorList>
    </citation>
    <scope>NUCLEOTIDE SEQUENCE [LARGE SCALE GENOMIC DNA]</scope>
    <source>
        <strain evidence="2 3">BO-16</strain>
    </source>
</reference>
<dbReference type="Proteomes" id="UP000271678">
    <property type="component" value="Unassembled WGS sequence"/>
</dbReference>
<keyword evidence="1" id="KW-1133">Transmembrane helix</keyword>
<proteinExistence type="predicted"/>
<gene>
    <name evidence="2" type="ORF">EFY87_11790</name>
</gene>
<protein>
    <submittedName>
        <fullName evidence="2">Uncharacterized protein</fullName>
    </submittedName>
</protein>
<sequence>MTRILGLHRDRATALAIAIGAAVVLLLMTDIGAGAVSWMGLLCTVIGCVILVSNSDSFAGLLLLGAMVAQWLFSGVGSTSWLVLPAAWLLLIAHVLVALAGSGPDQAAIPRAIVASWTRRTVLVGLATTVVGALALLIEPANSALVPYGVAAALAGLVVATLVTLRLTAGTETPGSGQ</sequence>
<organism evidence="2 3">
    <name type="scientific">Flexivirga caeni</name>
    <dbReference type="NCBI Taxonomy" id="2294115"/>
    <lineage>
        <taxon>Bacteria</taxon>
        <taxon>Bacillati</taxon>
        <taxon>Actinomycetota</taxon>
        <taxon>Actinomycetes</taxon>
        <taxon>Micrococcales</taxon>
        <taxon>Dermacoccaceae</taxon>
        <taxon>Flexivirga</taxon>
    </lineage>
</organism>
<comment type="caution">
    <text evidence="2">The sequence shown here is derived from an EMBL/GenBank/DDBJ whole genome shotgun (WGS) entry which is preliminary data.</text>
</comment>
<feature type="transmembrane region" description="Helical" evidence="1">
    <location>
        <begin position="35"/>
        <end position="52"/>
    </location>
</feature>
<keyword evidence="1" id="KW-0812">Transmembrane</keyword>
<feature type="transmembrane region" description="Helical" evidence="1">
    <location>
        <begin position="121"/>
        <end position="138"/>
    </location>
</feature>
<dbReference type="AlphaFoldDB" id="A0A3M9M901"/>
<feature type="transmembrane region" description="Helical" evidence="1">
    <location>
        <begin position="12"/>
        <end position="29"/>
    </location>
</feature>
<dbReference type="RefSeq" id="WP_123271669.1">
    <property type="nucleotide sequence ID" value="NZ_RJJQ01000011.1"/>
</dbReference>
<feature type="transmembrane region" description="Helical" evidence="1">
    <location>
        <begin position="82"/>
        <end position="100"/>
    </location>
</feature>